<evidence type="ECO:0000313" key="3">
    <source>
        <dbReference type="Proteomes" id="UP000004508"/>
    </source>
</evidence>
<dbReference type="InterPro" id="IPR047655">
    <property type="entry name" value="Transpos_IS630-like"/>
</dbReference>
<sequence>MSKHEPLVHDWREWRRRRTWYLYEQGWQQKEIAQALGVSKGAVSQWINKAKQEGTQGLRRQPRCGCPAKLSQEQRAQLPELLAKRAEAFGFSGAVWTTERVAAMIKQQFGVSYHPAHCSRVLRACHYSRQKPVTRATQRDEQRIEAWKREQWPVIKKAMEEKRTILFVDEAGFALLPMAVLTYSPCGQTPILPVPLTHDHLSVIGALSTDGRLFMQMQRKAYKGPDVIRFLRLRFAQDSGEIAHHLGWSLDSSLSSAQGFLGARGSQALHLEALPAWLCSPPSIRKKASGTRLKRRELKNMCCTDLWQVEDELRHAKERLRHRKPILLQCFAHAGCPV</sequence>
<dbReference type="Pfam" id="PF13551">
    <property type="entry name" value="HTH_29"/>
    <property type="match status" value="1"/>
</dbReference>
<dbReference type="InParanoid" id="D6U3W8"/>
<dbReference type="InterPro" id="IPR025959">
    <property type="entry name" value="Winged_HTH_dom"/>
</dbReference>
<dbReference type="SUPFAM" id="SSF46689">
    <property type="entry name" value="Homeodomain-like"/>
    <property type="match status" value="1"/>
</dbReference>
<comment type="caution">
    <text evidence="2">The sequence shown here is derived from an EMBL/GenBank/DDBJ whole genome shotgun (WGS) entry which is preliminary data.</text>
</comment>
<gene>
    <name evidence="2" type="ORF">Krac_1907</name>
</gene>
<dbReference type="NCBIfam" id="NF033545">
    <property type="entry name" value="transpos_IS630"/>
    <property type="match status" value="1"/>
</dbReference>
<dbReference type="Pfam" id="PF13592">
    <property type="entry name" value="HTH_33"/>
    <property type="match status" value="1"/>
</dbReference>
<feature type="domain" description="Winged helix-turn helix" evidence="1">
    <location>
        <begin position="94"/>
        <end position="150"/>
    </location>
</feature>
<reference evidence="2 3" key="1">
    <citation type="journal article" date="2011" name="Stand. Genomic Sci.">
        <title>Non-contiguous finished genome sequence and contextual data of the filamentous soil bacterium Ktedonobacter racemifer type strain (SOSP1-21).</title>
        <authorList>
            <person name="Chang Y.J."/>
            <person name="Land M."/>
            <person name="Hauser L."/>
            <person name="Chertkov O."/>
            <person name="Del Rio T.G."/>
            <person name="Nolan M."/>
            <person name="Copeland A."/>
            <person name="Tice H."/>
            <person name="Cheng J.F."/>
            <person name="Lucas S."/>
            <person name="Han C."/>
            <person name="Goodwin L."/>
            <person name="Pitluck S."/>
            <person name="Ivanova N."/>
            <person name="Ovchinikova G."/>
            <person name="Pati A."/>
            <person name="Chen A."/>
            <person name="Palaniappan K."/>
            <person name="Mavromatis K."/>
            <person name="Liolios K."/>
            <person name="Brettin T."/>
            <person name="Fiebig A."/>
            <person name="Rohde M."/>
            <person name="Abt B."/>
            <person name="Goker M."/>
            <person name="Detter J.C."/>
            <person name="Woyke T."/>
            <person name="Bristow J."/>
            <person name="Eisen J.A."/>
            <person name="Markowitz V."/>
            <person name="Hugenholtz P."/>
            <person name="Kyrpides N.C."/>
            <person name="Klenk H.P."/>
            <person name="Lapidus A."/>
        </authorList>
    </citation>
    <scope>NUCLEOTIDE SEQUENCE [LARGE SCALE GENOMIC DNA]</scope>
    <source>
        <strain evidence="3">DSM 44963</strain>
    </source>
</reference>
<organism evidence="2 3">
    <name type="scientific">Ktedonobacter racemifer DSM 44963</name>
    <dbReference type="NCBI Taxonomy" id="485913"/>
    <lineage>
        <taxon>Bacteria</taxon>
        <taxon>Bacillati</taxon>
        <taxon>Chloroflexota</taxon>
        <taxon>Ktedonobacteria</taxon>
        <taxon>Ktedonobacterales</taxon>
        <taxon>Ktedonobacteraceae</taxon>
        <taxon>Ktedonobacter</taxon>
    </lineage>
</organism>
<name>D6U3W8_KTERA</name>
<dbReference type="EMBL" id="ADVG01000004">
    <property type="protein sequence ID" value="EFH81206.1"/>
    <property type="molecule type" value="Genomic_DNA"/>
</dbReference>
<dbReference type="eggNOG" id="COG3415">
    <property type="taxonomic scope" value="Bacteria"/>
</dbReference>
<dbReference type="InterPro" id="IPR009057">
    <property type="entry name" value="Homeodomain-like_sf"/>
</dbReference>
<accession>D6U3W8</accession>
<dbReference type="Proteomes" id="UP000004508">
    <property type="component" value="Unassembled WGS sequence"/>
</dbReference>
<dbReference type="Gene3D" id="1.10.10.60">
    <property type="entry name" value="Homeodomain-like"/>
    <property type="match status" value="1"/>
</dbReference>
<dbReference type="eggNOG" id="COG3335">
    <property type="taxonomic scope" value="Bacteria"/>
</dbReference>
<keyword evidence="3" id="KW-1185">Reference proteome</keyword>
<dbReference type="AlphaFoldDB" id="D6U3W8"/>
<protein>
    <submittedName>
        <fullName evidence="2">Transposase</fullName>
    </submittedName>
</protein>
<evidence type="ECO:0000259" key="1">
    <source>
        <dbReference type="Pfam" id="PF13592"/>
    </source>
</evidence>
<proteinExistence type="predicted"/>
<evidence type="ECO:0000313" key="2">
    <source>
        <dbReference type="EMBL" id="EFH81206.1"/>
    </source>
</evidence>